<feature type="signal peptide" evidence="2">
    <location>
        <begin position="1"/>
        <end position="24"/>
    </location>
</feature>
<dbReference type="EMBL" id="GIKN01002504">
    <property type="protein sequence ID" value="NIE44777.1"/>
    <property type="molecule type" value="Transcribed_RNA"/>
</dbReference>
<proteinExistence type="predicted"/>
<evidence type="ECO:0000256" key="2">
    <source>
        <dbReference type="SAM" id="SignalP"/>
    </source>
</evidence>
<keyword evidence="2" id="KW-0732">Signal</keyword>
<name>A0A6G5A417_RHIMP</name>
<organism evidence="3">
    <name type="scientific">Rhipicephalus microplus</name>
    <name type="common">Cattle tick</name>
    <name type="synonym">Boophilus microplus</name>
    <dbReference type="NCBI Taxonomy" id="6941"/>
    <lineage>
        <taxon>Eukaryota</taxon>
        <taxon>Metazoa</taxon>
        <taxon>Ecdysozoa</taxon>
        <taxon>Arthropoda</taxon>
        <taxon>Chelicerata</taxon>
        <taxon>Arachnida</taxon>
        <taxon>Acari</taxon>
        <taxon>Parasitiformes</taxon>
        <taxon>Ixodida</taxon>
        <taxon>Ixodoidea</taxon>
        <taxon>Ixodidae</taxon>
        <taxon>Rhipicephalinae</taxon>
        <taxon>Rhipicephalus</taxon>
        <taxon>Boophilus</taxon>
    </lineage>
</organism>
<feature type="region of interest" description="Disordered" evidence="1">
    <location>
        <begin position="127"/>
        <end position="154"/>
    </location>
</feature>
<feature type="compositionally biased region" description="Basic and acidic residues" evidence="1">
    <location>
        <begin position="183"/>
        <end position="195"/>
    </location>
</feature>
<feature type="compositionally biased region" description="Polar residues" evidence="1">
    <location>
        <begin position="276"/>
        <end position="286"/>
    </location>
</feature>
<feature type="region of interest" description="Disordered" evidence="1">
    <location>
        <begin position="265"/>
        <end position="303"/>
    </location>
</feature>
<dbReference type="AlphaFoldDB" id="A0A6G5A417"/>
<feature type="compositionally biased region" description="Polar residues" evidence="1">
    <location>
        <begin position="292"/>
        <end position="303"/>
    </location>
</feature>
<evidence type="ECO:0000256" key="1">
    <source>
        <dbReference type="SAM" id="MobiDB-lite"/>
    </source>
</evidence>
<evidence type="ECO:0000313" key="3">
    <source>
        <dbReference type="EMBL" id="NIE44777.1"/>
    </source>
</evidence>
<dbReference type="OrthoDB" id="10571439at2759"/>
<reference evidence="3" key="1">
    <citation type="submission" date="2020-03" db="EMBL/GenBank/DDBJ databases">
        <title>A transcriptome and proteome of the tick Rhipicephalus microplus shaped by the genetic composition of its hosts and developmental stage.</title>
        <authorList>
            <person name="Garcia G.R."/>
            <person name="Ribeiro J.M.C."/>
            <person name="Maruyama S.R."/>
            <person name="Gardinasse L.G."/>
            <person name="Nelson K."/>
            <person name="Ferreira B.R."/>
            <person name="Andrade T.G."/>
            <person name="Santos I.K.F.M."/>
        </authorList>
    </citation>
    <scope>NUCLEOTIDE SEQUENCE</scope>
    <source>
        <strain evidence="3">NSGR</strain>
        <tissue evidence="3">Salivary glands</tissue>
    </source>
</reference>
<feature type="chain" id="PRO_5026024204" evidence="2">
    <location>
        <begin position="25"/>
        <end position="488"/>
    </location>
</feature>
<protein>
    <submittedName>
        <fullName evidence="3">Putative conserved secreted protein</fullName>
    </submittedName>
</protein>
<accession>A0A6G5A417</accession>
<feature type="region of interest" description="Disordered" evidence="1">
    <location>
        <begin position="183"/>
        <end position="202"/>
    </location>
</feature>
<dbReference type="VEuPathDB" id="VectorBase:LOC119170986"/>
<sequence length="488" mass="52145">MHHRSLCLISTLIFFTAFADVAFGQESQQLSYLLSGRRGFGDESGLEVGPRRYVFEGGNALSAASDVSFPYGTARLAIVPGGFEREYGGRVEDVENLGNSDTVPYGRPKLSGRKTIVILIRRRRPWSQGGSELEDGGGRWGRPDYDYPSDDQTASERRRARRALLRIVLSKLLLAAARRSLARDGSDEDEGRGSRSEQPWGRSERGWISGWRFGEGSDFGSADSYDGRSSRWTRGGLGGEGGRVLLRIMRPNKGESGGIILLGSGRGPQSGARWSPSENIEGTSGSIPAVSSEESAPISDTASSNTGYGIVRNMGSIILGAQGHPFAALPSLLRGRLAGSRGFGGSSESVTAQPSTWLGSNSFQQLPNSAGHDNEDISYGGMGRNYYPVYGPRLFYRFPQYITPSGQASSPSGNFDGSFGGSPVTALSTPINSRYNSALEEMPGVNPMNPSELNVPSSVSNAADGSSNIANAPLSQKAKIKLSFVELT</sequence>